<feature type="domain" description="CYTH" evidence="1">
    <location>
        <begin position="4"/>
        <end position="206"/>
    </location>
</feature>
<dbReference type="RefSeq" id="WP_132847549.1">
    <property type="nucleotide sequence ID" value="NZ_CP058648.1"/>
</dbReference>
<name>A0A4R2TUG8_9FIRM</name>
<dbReference type="PANTHER" id="PTHR39569">
    <property type="entry name" value="INORGANIC TRIPHOSPHATASE"/>
    <property type="match status" value="1"/>
</dbReference>
<evidence type="ECO:0000259" key="1">
    <source>
        <dbReference type="PROSITE" id="PS51707"/>
    </source>
</evidence>
<dbReference type="Proteomes" id="UP000295504">
    <property type="component" value="Unassembled WGS sequence"/>
</dbReference>
<protein>
    <submittedName>
        <fullName evidence="2">CYTH domain-containing protein</fullName>
    </submittedName>
</protein>
<dbReference type="PANTHER" id="PTHR39569:SF1">
    <property type="entry name" value="INORGANIC TRIPHOSPHATASE"/>
    <property type="match status" value="1"/>
</dbReference>
<gene>
    <name evidence="2" type="ORF">EDD79_100393</name>
</gene>
<keyword evidence="3" id="KW-1185">Reference proteome</keyword>
<proteinExistence type="predicted"/>
<dbReference type="GO" id="GO:0046872">
    <property type="term" value="F:metal ion binding"/>
    <property type="evidence" value="ECO:0007669"/>
    <property type="project" value="TreeGrafter"/>
</dbReference>
<reference evidence="2 3" key="1">
    <citation type="submission" date="2019-03" db="EMBL/GenBank/DDBJ databases">
        <title>Genomic Encyclopedia of Type Strains, Phase IV (KMG-IV): sequencing the most valuable type-strain genomes for metagenomic binning, comparative biology and taxonomic classification.</title>
        <authorList>
            <person name="Goeker M."/>
        </authorList>
    </citation>
    <scope>NUCLEOTIDE SEQUENCE [LARGE SCALE GENOMIC DNA]</scope>
    <source>
        <strain evidence="2 3">DSM 100013</strain>
    </source>
</reference>
<dbReference type="SUPFAM" id="SSF55154">
    <property type="entry name" value="CYTH-like phosphatases"/>
    <property type="match status" value="1"/>
</dbReference>
<dbReference type="EMBL" id="SLYC01000003">
    <property type="protein sequence ID" value="TCQ06666.1"/>
    <property type="molecule type" value="Genomic_DNA"/>
</dbReference>
<dbReference type="SMART" id="SM01118">
    <property type="entry name" value="CYTH"/>
    <property type="match status" value="1"/>
</dbReference>
<evidence type="ECO:0000313" key="2">
    <source>
        <dbReference type="EMBL" id="TCQ06666.1"/>
    </source>
</evidence>
<organism evidence="2 3">
    <name type="scientific">Serpentinicella alkaliphila</name>
    <dbReference type="NCBI Taxonomy" id="1734049"/>
    <lineage>
        <taxon>Bacteria</taxon>
        <taxon>Bacillati</taxon>
        <taxon>Bacillota</taxon>
        <taxon>Clostridia</taxon>
        <taxon>Peptostreptococcales</taxon>
        <taxon>Natronincolaceae</taxon>
        <taxon>Serpentinicella</taxon>
    </lineage>
</organism>
<dbReference type="InterPro" id="IPR039013">
    <property type="entry name" value="YgiF"/>
</dbReference>
<dbReference type="Pfam" id="PF01928">
    <property type="entry name" value="CYTH"/>
    <property type="match status" value="1"/>
</dbReference>
<dbReference type="AlphaFoldDB" id="A0A4R2TUG8"/>
<dbReference type="InterPro" id="IPR033469">
    <property type="entry name" value="CYTH-like_dom_sf"/>
</dbReference>
<dbReference type="GO" id="GO:0050355">
    <property type="term" value="F:inorganic triphosphate phosphatase activity"/>
    <property type="evidence" value="ECO:0007669"/>
    <property type="project" value="InterPro"/>
</dbReference>
<sequence length="208" mass="23778">MKKNKEIELKLRLPNAQLGKDIMNDEFILSYTQSKILEVKCYEAIYLDSEEGNLNEAGLALRIRKEGEKWVATVKTKGSSVDGLHSRDEWDVEIENPVPSIEYFKNTSIYTDLQAALGGEILTSLFTTKFERRIVNLSVKEKSLIELAIDIGEIIVKNRREEIAEVELELKSGEAEDLSFIGDILIQKYGLVPEERSKFYRGLMLMKD</sequence>
<evidence type="ECO:0000313" key="3">
    <source>
        <dbReference type="Proteomes" id="UP000295504"/>
    </source>
</evidence>
<dbReference type="PROSITE" id="PS51707">
    <property type="entry name" value="CYTH"/>
    <property type="match status" value="1"/>
</dbReference>
<dbReference type="Gene3D" id="2.40.320.10">
    <property type="entry name" value="Hypothetical Protein Pfu-838710-001"/>
    <property type="match status" value="1"/>
</dbReference>
<comment type="caution">
    <text evidence="2">The sequence shown here is derived from an EMBL/GenBank/DDBJ whole genome shotgun (WGS) entry which is preliminary data.</text>
</comment>
<dbReference type="InterPro" id="IPR023577">
    <property type="entry name" value="CYTH_domain"/>
</dbReference>
<accession>A0A4R2TUG8</accession>
<dbReference type="CDD" id="cd07756">
    <property type="entry name" value="CYTH-like_Pase_CHAD"/>
    <property type="match status" value="1"/>
</dbReference>
<dbReference type="OrthoDB" id="3034217at2"/>